<name>A0A5A7VI77_CUCMM</name>
<reference evidence="3 4" key="1">
    <citation type="submission" date="2019-08" db="EMBL/GenBank/DDBJ databases">
        <title>Draft genome sequences of two oriental melons (Cucumis melo L. var makuwa).</title>
        <authorList>
            <person name="Kwon S.-Y."/>
        </authorList>
    </citation>
    <scope>NUCLEOTIDE SEQUENCE [LARGE SCALE GENOMIC DNA]</scope>
    <source>
        <strain evidence="4">cv. Chang Bougi</strain>
        <strain evidence="3">cv. SW 3</strain>
        <tissue evidence="1">Leaf</tissue>
    </source>
</reference>
<gene>
    <name evidence="2" type="ORF">E5676_scaffold14G00760</name>
    <name evidence="1" type="ORF">E6C27_scaffold38G001130</name>
</gene>
<dbReference type="OrthoDB" id="1930729at2759"/>
<dbReference type="AlphaFoldDB" id="A0A5A7VI77"/>
<evidence type="ECO:0000313" key="2">
    <source>
        <dbReference type="EMBL" id="TYK26300.1"/>
    </source>
</evidence>
<dbReference type="EMBL" id="SSTD01003480">
    <property type="protein sequence ID" value="TYK26300.1"/>
    <property type="molecule type" value="Genomic_DNA"/>
</dbReference>
<evidence type="ECO:0000313" key="3">
    <source>
        <dbReference type="Proteomes" id="UP000321393"/>
    </source>
</evidence>
<dbReference type="Proteomes" id="UP000321393">
    <property type="component" value="Unassembled WGS sequence"/>
</dbReference>
<protein>
    <submittedName>
        <fullName evidence="1">Ulp1-like peptidase</fullName>
    </submittedName>
</protein>
<dbReference type="EMBL" id="SSTE01000699">
    <property type="protein sequence ID" value="KAA0067064.1"/>
    <property type="molecule type" value="Genomic_DNA"/>
</dbReference>
<sequence length="122" mass="14209">MNVLGRFDDEEVFKNFDWSTFFYTRLFNSLKTILQEKKEAYKLKRAQNSKAVTYYNIKGYVLAFQVIPMRTKCIGKKSSKIRSIPDAMHSALRKASGIRGILDAFNEHREKWFFPDAISGIS</sequence>
<dbReference type="Proteomes" id="UP000321947">
    <property type="component" value="Unassembled WGS sequence"/>
</dbReference>
<proteinExistence type="predicted"/>
<comment type="caution">
    <text evidence="1">The sequence shown here is derived from an EMBL/GenBank/DDBJ whole genome shotgun (WGS) entry which is preliminary data.</text>
</comment>
<accession>A0A5A7VI77</accession>
<organism evidence="1 3">
    <name type="scientific">Cucumis melo var. makuwa</name>
    <name type="common">Oriental melon</name>
    <dbReference type="NCBI Taxonomy" id="1194695"/>
    <lineage>
        <taxon>Eukaryota</taxon>
        <taxon>Viridiplantae</taxon>
        <taxon>Streptophyta</taxon>
        <taxon>Embryophyta</taxon>
        <taxon>Tracheophyta</taxon>
        <taxon>Spermatophyta</taxon>
        <taxon>Magnoliopsida</taxon>
        <taxon>eudicotyledons</taxon>
        <taxon>Gunneridae</taxon>
        <taxon>Pentapetalae</taxon>
        <taxon>rosids</taxon>
        <taxon>fabids</taxon>
        <taxon>Cucurbitales</taxon>
        <taxon>Cucurbitaceae</taxon>
        <taxon>Benincaseae</taxon>
        <taxon>Cucumis</taxon>
    </lineage>
</organism>
<evidence type="ECO:0000313" key="4">
    <source>
        <dbReference type="Proteomes" id="UP000321947"/>
    </source>
</evidence>
<evidence type="ECO:0000313" key="1">
    <source>
        <dbReference type="EMBL" id="KAA0067064.1"/>
    </source>
</evidence>